<dbReference type="EMBL" id="LJUO01000011">
    <property type="protein sequence ID" value="KPK73309.1"/>
    <property type="molecule type" value="Genomic_DNA"/>
</dbReference>
<comment type="caution">
    <text evidence="8">The sequence shown here is derived from an EMBL/GenBank/DDBJ whole genome shotgun (WGS) entry which is preliminary data.</text>
</comment>
<gene>
    <name evidence="8" type="ORF">AMJ87_01945</name>
</gene>
<dbReference type="InterPro" id="IPR007168">
    <property type="entry name" value="Phageshock_PspC_N"/>
</dbReference>
<evidence type="ECO:0000256" key="4">
    <source>
        <dbReference type="ARBA" id="ARBA00022989"/>
    </source>
</evidence>
<dbReference type="PANTHER" id="PTHR33885">
    <property type="entry name" value="PHAGE SHOCK PROTEIN C"/>
    <property type="match status" value="1"/>
</dbReference>
<dbReference type="GO" id="GO:0005886">
    <property type="term" value="C:plasma membrane"/>
    <property type="evidence" value="ECO:0007669"/>
    <property type="project" value="UniProtKB-SubCell"/>
</dbReference>
<keyword evidence="5 6" id="KW-0472">Membrane</keyword>
<keyword evidence="2" id="KW-1003">Cell membrane</keyword>
<name>A0A0S8GN71_UNCW3</name>
<dbReference type="Proteomes" id="UP000051096">
    <property type="component" value="Unassembled WGS sequence"/>
</dbReference>
<dbReference type="Pfam" id="PF04024">
    <property type="entry name" value="PspC"/>
    <property type="match status" value="1"/>
</dbReference>
<feature type="domain" description="Phage shock protein PspC N-terminal" evidence="7">
    <location>
        <begin position="3"/>
        <end position="61"/>
    </location>
</feature>
<dbReference type="InterPro" id="IPR052027">
    <property type="entry name" value="PspC"/>
</dbReference>
<reference evidence="8 9" key="1">
    <citation type="journal article" date="2015" name="Microbiome">
        <title>Genomic resolution of linkages in carbon, nitrogen, and sulfur cycling among widespread estuary sediment bacteria.</title>
        <authorList>
            <person name="Baker B.J."/>
            <person name="Lazar C.S."/>
            <person name="Teske A.P."/>
            <person name="Dick G.J."/>
        </authorList>
    </citation>
    <scope>NUCLEOTIDE SEQUENCE [LARGE SCALE GENOMIC DNA]</scope>
    <source>
        <strain evidence="8">SM23_60</strain>
    </source>
</reference>
<feature type="transmembrane region" description="Helical" evidence="6">
    <location>
        <begin position="36"/>
        <end position="59"/>
    </location>
</feature>
<sequence>MMKKLYRSQENRRIAGVCGGLGETYAIDPTLLRLLFVFLALVSGILPVVIVYIVGWIIIPVKPQRDREKA</sequence>
<keyword evidence="4 6" id="KW-1133">Transmembrane helix</keyword>
<evidence type="ECO:0000256" key="2">
    <source>
        <dbReference type="ARBA" id="ARBA00022475"/>
    </source>
</evidence>
<accession>A0A0S8GN71</accession>
<dbReference type="PANTHER" id="PTHR33885:SF3">
    <property type="entry name" value="PHAGE SHOCK PROTEIN C"/>
    <property type="match status" value="1"/>
</dbReference>
<evidence type="ECO:0000256" key="6">
    <source>
        <dbReference type="SAM" id="Phobius"/>
    </source>
</evidence>
<evidence type="ECO:0000256" key="3">
    <source>
        <dbReference type="ARBA" id="ARBA00022692"/>
    </source>
</evidence>
<organism evidence="8 9">
    <name type="scientific">candidate division WOR_3 bacterium SM23_60</name>
    <dbReference type="NCBI Taxonomy" id="1703780"/>
    <lineage>
        <taxon>Bacteria</taxon>
        <taxon>Bacteria division WOR-3</taxon>
    </lineage>
</organism>
<protein>
    <submittedName>
        <fullName evidence="8">Phage-shock protein</fullName>
    </submittedName>
</protein>
<evidence type="ECO:0000256" key="5">
    <source>
        <dbReference type="ARBA" id="ARBA00023136"/>
    </source>
</evidence>
<evidence type="ECO:0000256" key="1">
    <source>
        <dbReference type="ARBA" id="ARBA00004162"/>
    </source>
</evidence>
<comment type="subcellular location">
    <subcellularLocation>
        <location evidence="1">Cell membrane</location>
        <topology evidence="1">Single-pass membrane protein</topology>
    </subcellularLocation>
</comment>
<evidence type="ECO:0000313" key="8">
    <source>
        <dbReference type="EMBL" id="KPK73309.1"/>
    </source>
</evidence>
<keyword evidence="3 6" id="KW-0812">Transmembrane</keyword>
<dbReference type="AlphaFoldDB" id="A0A0S8GN71"/>
<evidence type="ECO:0000313" key="9">
    <source>
        <dbReference type="Proteomes" id="UP000051096"/>
    </source>
</evidence>
<evidence type="ECO:0000259" key="7">
    <source>
        <dbReference type="Pfam" id="PF04024"/>
    </source>
</evidence>
<proteinExistence type="predicted"/>